<feature type="transmembrane region" description="Helical" evidence="1">
    <location>
        <begin position="266"/>
        <end position="284"/>
    </location>
</feature>
<gene>
    <name evidence="2" type="ORF">JG540_10010</name>
</gene>
<feature type="transmembrane region" description="Helical" evidence="1">
    <location>
        <begin position="140"/>
        <end position="161"/>
    </location>
</feature>
<dbReference type="RefSeq" id="WP_200275788.1">
    <property type="nucleotide sequence ID" value="NZ_CP066802.1"/>
</dbReference>
<evidence type="ECO:0008006" key="4">
    <source>
        <dbReference type="Google" id="ProtNLM"/>
    </source>
</evidence>
<name>A0A7T7M9C0_9ACTO</name>
<keyword evidence="1" id="KW-0472">Membrane</keyword>
<dbReference type="Proteomes" id="UP000595895">
    <property type="component" value="Chromosome"/>
</dbReference>
<feature type="transmembrane region" description="Helical" evidence="1">
    <location>
        <begin position="322"/>
        <end position="343"/>
    </location>
</feature>
<feature type="transmembrane region" description="Helical" evidence="1">
    <location>
        <begin position="236"/>
        <end position="260"/>
    </location>
</feature>
<keyword evidence="3" id="KW-1185">Reference proteome</keyword>
<accession>A0A7T7M9C0</accession>
<evidence type="ECO:0000313" key="2">
    <source>
        <dbReference type="EMBL" id="QQM67311.1"/>
    </source>
</evidence>
<keyword evidence="1" id="KW-1133">Transmembrane helix</keyword>
<feature type="transmembrane region" description="Helical" evidence="1">
    <location>
        <begin position="355"/>
        <end position="377"/>
    </location>
</feature>
<sequence>MSDTAILELPGTALRLHSAAVLSRSKSTAWAVRTPDNRLLGIGQGLGDILRTMQEHGTLTPKEIQARLGGTWTLPEILNALASLRRYRIILTADEEETTSTAPTWSVDHDGPFVLKLCFNRPEALFRALRGVVAPLRKSWLRWLAPMISLAGLVLLMQLVIDPNGALYQPLSLRTYGMLLLSMVLTTAVHELAHGLTLTACGALPHRVGVMIFYFSPAAFCDVTEAWLLPRRERVAVAFAGIIVQTSIGAVALLACLLLGGNGFLAWYGASTYLIALSNLIPFLRLDGYVALVGAIDQSGLRRRSVTALHDRIAGIPTTEPVWVALFGIGCLATPFVIVWGVVSTMAPNLINGGATGRLMLSALIGFCLTSLLIKLIHGMRKLRPTQQARLALAGTLTAFAVLLTPIPTSTSFGYLIERPGVAIALNGNNTVGSAPVGEGTVVTFHHSGLINGSTLGTGTVTGTKECTVPVRAVSPILSDALMPPATCLTISTDLDLAVGSTGRVITETVHQPLARIIRKQLGPILPGGIMYSDS</sequence>
<proteinExistence type="predicted"/>
<organism evidence="2 3">
    <name type="scientific">Actinomyces weissii</name>
    <dbReference type="NCBI Taxonomy" id="675090"/>
    <lineage>
        <taxon>Bacteria</taxon>
        <taxon>Bacillati</taxon>
        <taxon>Actinomycetota</taxon>
        <taxon>Actinomycetes</taxon>
        <taxon>Actinomycetales</taxon>
        <taxon>Actinomycetaceae</taxon>
        <taxon>Actinomyces</taxon>
    </lineage>
</organism>
<protein>
    <recommendedName>
        <fullName evidence="4">Peptidase M50</fullName>
    </recommendedName>
</protein>
<keyword evidence="1" id="KW-0812">Transmembrane</keyword>
<reference evidence="2 3" key="1">
    <citation type="submission" date="2020-12" db="EMBL/GenBank/DDBJ databases">
        <authorList>
            <person name="Zhou J."/>
        </authorList>
    </citation>
    <scope>NUCLEOTIDE SEQUENCE [LARGE SCALE GENOMIC DNA]</scope>
    <source>
        <strain evidence="2 3">CCUG 61299</strain>
    </source>
</reference>
<dbReference type="EMBL" id="CP066802">
    <property type="protein sequence ID" value="QQM67311.1"/>
    <property type="molecule type" value="Genomic_DNA"/>
</dbReference>
<evidence type="ECO:0000313" key="3">
    <source>
        <dbReference type="Proteomes" id="UP000595895"/>
    </source>
</evidence>
<feature type="transmembrane region" description="Helical" evidence="1">
    <location>
        <begin position="389"/>
        <end position="407"/>
    </location>
</feature>
<feature type="transmembrane region" description="Helical" evidence="1">
    <location>
        <begin position="173"/>
        <end position="190"/>
    </location>
</feature>
<dbReference type="AlphaFoldDB" id="A0A7T7M9C0"/>
<evidence type="ECO:0000256" key="1">
    <source>
        <dbReference type="SAM" id="Phobius"/>
    </source>
</evidence>
<dbReference type="KEGG" id="awe:JG540_10010"/>